<dbReference type="Pfam" id="PF01683">
    <property type="entry name" value="EB"/>
    <property type="match status" value="1"/>
</dbReference>
<sequence>MIISCKDFNMWFILLLIIATATAIPVDPIPDNTPIPMPPTPTTKRIHYDSMLGYRCESDSNCNGFVNNARCFNDTCACQPGYIANGIWSCVQVKKKYHH</sequence>
<feature type="signal peptide" evidence="1">
    <location>
        <begin position="1"/>
        <end position="23"/>
    </location>
</feature>
<dbReference type="AlphaFoldDB" id="A0A814ESZ0"/>
<accession>A0A814ESZ0</accession>
<feature type="chain" id="PRO_5032396469" description="EB domain-containing protein" evidence="1">
    <location>
        <begin position="24"/>
        <end position="99"/>
    </location>
</feature>
<evidence type="ECO:0000256" key="1">
    <source>
        <dbReference type="SAM" id="SignalP"/>
    </source>
</evidence>
<feature type="domain" description="EB" evidence="2">
    <location>
        <begin position="51"/>
        <end position="86"/>
    </location>
</feature>
<dbReference type="Proteomes" id="UP000663864">
    <property type="component" value="Unassembled WGS sequence"/>
</dbReference>
<evidence type="ECO:0000313" key="3">
    <source>
        <dbReference type="EMBL" id="CAF0973555.1"/>
    </source>
</evidence>
<protein>
    <recommendedName>
        <fullName evidence="2">EB domain-containing protein</fullName>
    </recommendedName>
</protein>
<dbReference type="InterPro" id="IPR006149">
    <property type="entry name" value="EB_dom"/>
</dbReference>
<dbReference type="EMBL" id="CAJNOT010000414">
    <property type="protein sequence ID" value="CAF0973555.1"/>
    <property type="molecule type" value="Genomic_DNA"/>
</dbReference>
<reference evidence="3" key="1">
    <citation type="submission" date="2021-02" db="EMBL/GenBank/DDBJ databases">
        <authorList>
            <person name="Nowell W R."/>
        </authorList>
    </citation>
    <scope>NUCLEOTIDE SEQUENCE</scope>
</reference>
<proteinExistence type="predicted"/>
<gene>
    <name evidence="3" type="ORF">ZHD862_LOCUS11128</name>
</gene>
<evidence type="ECO:0000259" key="2">
    <source>
        <dbReference type="Pfam" id="PF01683"/>
    </source>
</evidence>
<evidence type="ECO:0000313" key="4">
    <source>
        <dbReference type="Proteomes" id="UP000663864"/>
    </source>
</evidence>
<keyword evidence="1" id="KW-0732">Signal</keyword>
<name>A0A814ESZ0_9BILA</name>
<organism evidence="3 4">
    <name type="scientific">Rotaria sordida</name>
    <dbReference type="NCBI Taxonomy" id="392033"/>
    <lineage>
        <taxon>Eukaryota</taxon>
        <taxon>Metazoa</taxon>
        <taxon>Spiralia</taxon>
        <taxon>Gnathifera</taxon>
        <taxon>Rotifera</taxon>
        <taxon>Eurotatoria</taxon>
        <taxon>Bdelloidea</taxon>
        <taxon>Philodinida</taxon>
        <taxon>Philodinidae</taxon>
        <taxon>Rotaria</taxon>
    </lineage>
</organism>
<comment type="caution">
    <text evidence="3">The sequence shown here is derived from an EMBL/GenBank/DDBJ whole genome shotgun (WGS) entry which is preliminary data.</text>
</comment>